<evidence type="ECO:0000256" key="1">
    <source>
        <dbReference type="SAM" id="Phobius"/>
    </source>
</evidence>
<dbReference type="Proteomes" id="UP000282435">
    <property type="component" value="Chromosome"/>
</dbReference>
<name>A0A3S9SLN8_EIKCO</name>
<gene>
    <name evidence="2" type="ORF">ELB75_10625</name>
</gene>
<keyword evidence="1" id="KW-1133">Transmembrane helix</keyword>
<dbReference type="AlphaFoldDB" id="A0A3S9SLN8"/>
<accession>A0A3S9SLN8</accession>
<evidence type="ECO:0000313" key="2">
    <source>
        <dbReference type="EMBL" id="AZR60419.1"/>
    </source>
</evidence>
<reference evidence="2 3" key="1">
    <citation type="submission" date="2018-12" db="EMBL/GenBank/DDBJ databases">
        <title>Genome sequencing of Eikenella corrodens KCOM 3110 (= JS217).</title>
        <authorList>
            <person name="Koo J.-K."/>
            <person name="Park S.-N."/>
            <person name="Lim Y.K."/>
        </authorList>
    </citation>
    <scope>NUCLEOTIDE SEQUENCE [LARGE SCALE GENOMIC DNA]</scope>
    <source>
        <strain evidence="2 3">KCOM 3110</strain>
    </source>
</reference>
<feature type="transmembrane region" description="Helical" evidence="1">
    <location>
        <begin position="32"/>
        <end position="50"/>
    </location>
</feature>
<keyword evidence="1" id="KW-0812">Transmembrane</keyword>
<organism evidence="2 3">
    <name type="scientific">Eikenella corrodens</name>
    <dbReference type="NCBI Taxonomy" id="539"/>
    <lineage>
        <taxon>Bacteria</taxon>
        <taxon>Pseudomonadati</taxon>
        <taxon>Pseudomonadota</taxon>
        <taxon>Betaproteobacteria</taxon>
        <taxon>Neisseriales</taxon>
        <taxon>Neisseriaceae</taxon>
        <taxon>Eikenella</taxon>
    </lineage>
</organism>
<proteinExistence type="predicted"/>
<dbReference type="EMBL" id="CP034670">
    <property type="protein sequence ID" value="AZR60419.1"/>
    <property type="molecule type" value="Genomic_DNA"/>
</dbReference>
<protein>
    <submittedName>
        <fullName evidence="2">BioY family protein</fullName>
    </submittedName>
</protein>
<evidence type="ECO:0000313" key="3">
    <source>
        <dbReference type="Proteomes" id="UP000282435"/>
    </source>
</evidence>
<sequence>MKEFAISALFLGSKVAIVYVAYLSAKERVPHCGWLVFAAVFYVCFFGLKVD</sequence>
<dbReference type="OrthoDB" id="8612172at2"/>
<keyword evidence="1" id="KW-0472">Membrane</keyword>
<feature type="transmembrane region" description="Helical" evidence="1">
    <location>
        <begin position="6"/>
        <end position="25"/>
    </location>
</feature>